<feature type="non-terminal residue" evidence="3">
    <location>
        <position position="126"/>
    </location>
</feature>
<dbReference type="Gene3D" id="2.60.40.150">
    <property type="entry name" value="C2 domain"/>
    <property type="match status" value="1"/>
</dbReference>
<reference evidence="3" key="1">
    <citation type="submission" date="2021-02" db="EMBL/GenBank/DDBJ databases">
        <authorList>
            <person name="Nowell W R."/>
        </authorList>
    </citation>
    <scope>NUCLEOTIDE SEQUENCE</scope>
</reference>
<dbReference type="PANTHER" id="PTHR47264">
    <property type="entry name" value="OS01G0128800 PROTEIN"/>
    <property type="match status" value="1"/>
</dbReference>
<dbReference type="CDD" id="cd00030">
    <property type="entry name" value="C2"/>
    <property type="match status" value="1"/>
</dbReference>
<dbReference type="PANTHER" id="PTHR47264:SF3">
    <property type="entry name" value="SYNAPTOTAGMIN-5 ISOFORM X1"/>
    <property type="match status" value="1"/>
</dbReference>
<dbReference type="EMBL" id="CAJOBA010006739">
    <property type="protein sequence ID" value="CAF3781713.1"/>
    <property type="molecule type" value="Genomic_DNA"/>
</dbReference>
<comment type="caution">
    <text evidence="3">The sequence shown here is derived from an EMBL/GenBank/DDBJ whole genome shotgun (WGS) entry which is preliminary data.</text>
</comment>
<dbReference type="Proteomes" id="UP000663829">
    <property type="component" value="Unassembled WGS sequence"/>
</dbReference>
<name>A0A815HF37_9BILA</name>
<dbReference type="EMBL" id="CAJOBC010064637">
    <property type="protein sequence ID" value="CAF4221788.1"/>
    <property type="molecule type" value="Genomic_DNA"/>
</dbReference>
<dbReference type="Pfam" id="PF00168">
    <property type="entry name" value="C2"/>
    <property type="match status" value="1"/>
</dbReference>
<dbReference type="PROSITE" id="PS50004">
    <property type="entry name" value="C2"/>
    <property type="match status" value="1"/>
</dbReference>
<evidence type="ECO:0000313" key="3">
    <source>
        <dbReference type="EMBL" id="CAF1351456.1"/>
    </source>
</evidence>
<protein>
    <recommendedName>
        <fullName evidence="1">C2 domain-containing protein</fullName>
    </recommendedName>
</protein>
<dbReference type="AlphaFoldDB" id="A0A815HF37"/>
<dbReference type="EMBL" id="CAJNOK010006728">
    <property type="protein sequence ID" value="CAF1012695.1"/>
    <property type="molecule type" value="Genomic_DNA"/>
</dbReference>
<dbReference type="InterPro" id="IPR035892">
    <property type="entry name" value="C2_domain_sf"/>
</dbReference>
<dbReference type="OrthoDB" id="2094910at2759"/>
<gene>
    <name evidence="3" type="ORF">GPM918_LOCUS30930</name>
    <name evidence="2" type="ORF">OVA965_LOCUS15123</name>
    <name evidence="5" type="ORF">SRO942_LOCUS31560</name>
    <name evidence="4" type="ORF">TMI583_LOCUS15135</name>
</gene>
<organism evidence="3 6">
    <name type="scientific">Didymodactylos carnosus</name>
    <dbReference type="NCBI Taxonomy" id="1234261"/>
    <lineage>
        <taxon>Eukaryota</taxon>
        <taxon>Metazoa</taxon>
        <taxon>Spiralia</taxon>
        <taxon>Gnathifera</taxon>
        <taxon>Rotifera</taxon>
        <taxon>Eurotatoria</taxon>
        <taxon>Bdelloidea</taxon>
        <taxon>Philodinida</taxon>
        <taxon>Philodinidae</taxon>
        <taxon>Didymodactylos</taxon>
    </lineage>
</organism>
<sequence length="126" mass="14680">MTNRQIQISITEARNLHNRRYGRVPNDTHIEVYIDRHYKQRTTTVSTAEYPTWNEIILLNLPDVEHHHCLHVHAYDKDIVGKQSVGSAKIDLKPIIAGAKFDKWVHLHGPMHLPCCGEIHMVIRYI</sequence>
<dbReference type="EMBL" id="CAJNOQ010014930">
    <property type="protein sequence ID" value="CAF1351456.1"/>
    <property type="molecule type" value="Genomic_DNA"/>
</dbReference>
<proteinExistence type="predicted"/>
<evidence type="ECO:0000259" key="1">
    <source>
        <dbReference type="PROSITE" id="PS50004"/>
    </source>
</evidence>
<feature type="domain" description="C2" evidence="1">
    <location>
        <begin position="1"/>
        <end position="105"/>
    </location>
</feature>
<dbReference type="Proteomes" id="UP000682733">
    <property type="component" value="Unassembled WGS sequence"/>
</dbReference>
<evidence type="ECO:0000313" key="4">
    <source>
        <dbReference type="EMBL" id="CAF3781713.1"/>
    </source>
</evidence>
<dbReference type="Proteomes" id="UP000677228">
    <property type="component" value="Unassembled WGS sequence"/>
</dbReference>
<dbReference type="InterPro" id="IPR000008">
    <property type="entry name" value="C2_dom"/>
</dbReference>
<dbReference type="SMART" id="SM00239">
    <property type="entry name" value="C2"/>
    <property type="match status" value="1"/>
</dbReference>
<keyword evidence="6" id="KW-1185">Reference proteome</keyword>
<dbReference type="Proteomes" id="UP000681722">
    <property type="component" value="Unassembled WGS sequence"/>
</dbReference>
<evidence type="ECO:0000313" key="6">
    <source>
        <dbReference type="Proteomes" id="UP000663829"/>
    </source>
</evidence>
<accession>A0A815HF37</accession>
<evidence type="ECO:0000313" key="2">
    <source>
        <dbReference type="EMBL" id="CAF1012695.1"/>
    </source>
</evidence>
<dbReference type="SUPFAM" id="SSF49562">
    <property type="entry name" value="C2 domain (Calcium/lipid-binding domain, CaLB)"/>
    <property type="match status" value="1"/>
</dbReference>
<evidence type="ECO:0000313" key="5">
    <source>
        <dbReference type="EMBL" id="CAF4221788.1"/>
    </source>
</evidence>